<comment type="caution">
    <text evidence="1">The sequence shown here is derived from an EMBL/GenBank/DDBJ whole genome shotgun (WGS) entry which is preliminary data.</text>
</comment>
<proteinExistence type="predicted"/>
<accession>A0AAW8E8Y9</accession>
<protein>
    <submittedName>
        <fullName evidence="1">Uncharacterized protein</fullName>
    </submittedName>
</protein>
<gene>
    <name evidence="1" type="ORF">J2W39_000187</name>
</gene>
<sequence length="73" mass="7542">MSLIQSAKLNGHGPYASQGRAGAIADAAGESRRGAVAASLDHGALTLKVETSDLLNEMTMFVWPTPPSAETCI</sequence>
<dbReference type="AlphaFoldDB" id="A0AAW8E8Y9"/>
<dbReference type="Proteomes" id="UP001224845">
    <property type="component" value="Unassembled WGS sequence"/>
</dbReference>
<evidence type="ECO:0000313" key="2">
    <source>
        <dbReference type="Proteomes" id="UP001224845"/>
    </source>
</evidence>
<name>A0AAW8E8Y9_VARPD</name>
<evidence type="ECO:0000313" key="1">
    <source>
        <dbReference type="EMBL" id="MDP9968964.1"/>
    </source>
</evidence>
<dbReference type="EMBL" id="JAUSRV010000001">
    <property type="protein sequence ID" value="MDP9968964.1"/>
    <property type="molecule type" value="Genomic_DNA"/>
</dbReference>
<reference evidence="1" key="1">
    <citation type="submission" date="2023-07" db="EMBL/GenBank/DDBJ databases">
        <title>Sorghum-associated microbial communities from plants grown in Nebraska, USA.</title>
        <authorList>
            <person name="Schachtman D."/>
        </authorList>
    </citation>
    <scope>NUCLEOTIDE SEQUENCE</scope>
    <source>
        <strain evidence="1">DS3315</strain>
    </source>
</reference>
<organism evidence="1 2">
    <name type="scientific">Variovorax paradoxus</name>
    <dbReference type="NCBI Taxonomy" id="34073"/>
    <lineage>
        <taxon>Bacteria</taxon>
        <taxon>Pseudomonadati</taxon>
        <taxon>Pseudomonadota</taxon>
        <taxon>Betaproteobacteria</taxon>
        <taxon>Burkholderiales</taxon>
        <taxon>Comamonadaceae</taxon>
        <taxon>Variovorax</taxon>
    </lineage>
</organism>